<protein>
    <submittedName>
        <fullName evidence="2">Uncharacterized protein</fullName>
    </submittedName>
</protein>
<evidence type="ECO:0000256" key="1">
    <source>
        <dbReference type="SAM" id="MobiDB-lite"/>
    </source>
</evidence>
<dbReference type="Proteomes" id="UP000194127">
    <property type="component" value="Unassembled WGS sequence"/>
</dbReference>
<sequence length="567" mass="62494">MVRDDARTVSGSPDPKAPPPGAMKTRAGLYNIPLKTKHSRLKHSAVLRRYRVRGSLGDACRLGYPLWDPEPEEQGTVCIGDVGYISEGRFRRLFNATRPANDALNALFGVPDGYEPLQIKEPLFEDKEPRMLRVGKSLNSNSITSTQVSGGASGKGIGGSIHFKCSEDRGAILALPRQTLLQQKLRKNKTLAGWMLKYHKTWYRWATETHDLDLKEEEIIFVTGWVKTEEWAVGAFVDRGHVAHLELNIGAGPVAGASFSVTTTSSTSRAWHQRSGPCARQADGLGVQDAHASGDQHELLGGQWHGRDGGASQKSRKGRTENRGKRGNRNNEAGHVHDQCVFLHYTGFKERTGILPRFLPKRLKAAADGEDASLTSDDDEDDDDDVGMAGYSLVEDTSLEDAYEIENMPLIPERYDPVNCLMEYILDIALGEDLTDILDRIRPAVIVDRSGLGILDIVSVQQDLPRQGERTGAREDTPDPTDGQSLHDPGEVHASTTSCSDRTLVNVQHPRSYQSSRQEWRTPHMSESWTQTWDPPDKHNVIAAVAKDDLDADSIIVGTPMAGPSDQ</sequence>
<organism evidence="2 3">
    <name type="scientific">Postia placenta MAD-698-R-SB12</name>
    <dbReference type="NCBI Taxonomy" id="670580"/>
    <lineage>
        <taxon>Eukaryota</taxon>
        <taxon>Fungi</taxon>
        <taxon>Dikarya</taxon>
        <taxon>Basidiomycota</taxon>
        <taxon>Agaricomycotina</taxon>
        <taxon>Agaricomycetes</taxon>
        <taxon>Polyporales</taxon>
        <taxon>Adustoporiaceae</taxon>
        <taxon>Rhodonia</taxon>
    </lineage>
</organism>
<feature type="compositionally biased region" description="Polar residues" evidence="1">
    <location>
        <begin position="494"/>
        <end position="517"/>
    </location>
</feature>
<gene>
    <name evidence="2" type="ORF">POSPLADRAFT_1139496</name>
</gene>
<evidence type="ECO:0000313" key="3">
    <source>
        <dbReference type="Proteomes" id="UP000194127"/>
    </source>
</evidence>
<feature type="region of interest" description="Disordered" evidence="1">
    <location>
        <begin position="1"/>
        <end position="24"/>
    </location>
</feature>
<evidence type="ECO:0000313" key="2">
    <source>
        <dbReference type="EMBL" id="OSX63313.1"/>
    </source>
</evidence>
<keyword evidence="3" id="KW-1185">Reference proteome</keyword>
<feature type="region of interest" description="Disordered" evidence="1">
    <location>
        <begin position="266"/>
        <end position="333"/>
    </location>
</feature>
<reference evidence="2 3" key="1">
    <citation type="submission" date="2017-04" db="EMBL/GenBank/DDBJ databases">
        <title>Genome Sequence of the Model Brown-Rot Fungus Postia placenta SB12.</title>
        <authorList>
            <consortium name="DOE Joint Genome Institute"/>
            <person name="Gaskell J."/>
            <person name="Kersten P."/>
            <person name="Larrondo L.F."/>
            <person name="Canessa P."/>
            <person name="Martinez D."/>
            <person name="Hibbett D."/>
            <person name="Schmoll M."/>
            <person name="Kubicek C.P."/>
            <person name="Martinez A.T."/>
            <person name="Yadav J."/>
            <person name="Master E."/>
            <person name="Magnuson J.K."/>
            <person name="James T."/>
            <person name="Yaver D."/>
            <person name="Berka R."/>
            <person name="Labutti K."/>
            <person name="Lipzen A."/>
            <person name="Aerts A."/>
            <person name="Barry K."/>
            <person name="Henrissat B."/>
            <person name="Blanchette R."/>
            <person name="Grigoriev I."/>
            <person name="Cullen D."/>
        </authorList>
    </citation>
    <scope>NUCLEOTIDE SEQUENCE [LARGE SCALE GENOMIC DNA]</scope>
    <source>
        <strain evidence="2 3">MAD-698-R-SB12</strain>
    </source>
</reference>
<feature type="compositionally biased region" description="Basic and acidic residues" evidence="1">
    <location>
        <begin position="466"/>
        <end position="477"/>
    </location>
</feature>
<dbReference type="GeneID" id="36329991"/>
<feature type="region of interest" description="Disordered" evidence="1">
    <location>
        <begin position="465"/>
        <end position="536"/>
    </location>
</feature>
<dbReference type="OrthoDB" id="2804412at2759"/>
<proteinExistence type="predicted"/>
<name>A0A1X6N4F4_9APHY</name>
<dbReference type="EMBL" id="KZ110595">
    <property type="protein sequence ID" value="OSX63313.1"/>
    <property type="molecule type" value="Genomic_DNA"/>
</dbReference>
<dbReference type="RefSeq" id="XP_024340107.1">
    <property type="nucleotide sequence ID" value="XM_024485042.1"/>
</dbReference>
<dbReference type="AlphaFoldDB" id="A0A1X6N4F4"/>
<accession>A0A1X6N4F4</accession>